<protein>
    <submittedName>
        <fullName evidence="1">Uncharacterized protein</fullName>
    </submittedName>
</protein>
<dbReference type="Proteomes" id="UP001320706">
    <property type="component" value="Unassembled WGS sequence"/>
</dbReference>
<sequence length="147" mass="16523">MRVARRRREVFGVAAGKEFVGTLGPTWACPAKRFRRSSVHTRYPSSLPQRLSVRARQRRPTTPPSVRIYTVPSSASQPIQILQEQFLTKSSELAPTTITMSADVVASRWRLVEVGRVVLFSAGPYAGRLAAIVEIIDHKRVRRPTRT</sequence>
<accession>A0ACC3SEP9</accession>
<gene>
    <name evidence="1" type="ORF">M8818_003441</name>
</gene>
<proteinExistence type="predicted"/>
<evidence type="ECO:0000313" key="1">
    <source>
        <dbReference type="EMBL" id="KAK8210274.1"/>
    </source>
</evidence>
<organism evidence="1 2">
    <name type="scientific">Zalaria obscura</name>
    <dbReference type="NCBI Taxonomy" id="2024903"/>
    <lineage>
        <taxon>Eukaryota</taxon>
        <taxon>Fungi</taxon>
        <taxon>Dikarya</taxon>
        <taxon>Ascomycota</taxon>
        <taxon>Pezizomycotina</taxon>
        <taxon>Dothideomycetes</taxon>
        <taxon>Dothideomycetidae</taxon>
        <taxon>Dothideales</taxon>
        <taxon>Zalariaceae</taxon>
        <taxon>Zalaria</taxon>
    </lineage>
</organism>
<name>A0ACC3SEP9_9PEZI</name>
<reference evidence="1" key="1">
    <citation type="submission" date="2024-02" db="EMBL/GenBank/DDBJ databases">
        <title>Metagenome Assembled Genome of Zalaria obscura JY119.</title>
        <authorList>
            <person name="Vighnesh L."/>
            <person name="Jagadeeshwari U."/>
            <person name="Venkata Ramana C."/>
            <person name="Sasikala C."/>
        </authorList>
    </citation>
    <scope>NUCLEOTIDE SEQUENCE</scope>
    <source>
        <strain evidence="1">JY119</strain>
    </source>
</reference>
<dbReference type="EMBL" id="JAMKPW020000015">
    <property type="protein sequence ID" value="KAK8210274.1"/>
    <property type="molecule type" value="Genomic_DNA"/>
</dbReference>
<evidence type="ECO:0000313" key="2">
    <source>
        <dbReference type="Proteomes" id="UP001320706"/>
    </source>
</evidence>
<keyword evidence="2" id="KW-1185">Reference proteome</keyword>
<comment type="caution">
    <text evidence="1">The sequence shown here is derived from an EMBL/GenBank/DDBJ whole genome shotgun (WGS) entry which is preliminary data.</text>
</comment>